<dbReference type="EMBL" id="BNCP01000022">
    <property type="protein sequence ID" value="GIL81925.1"/>
    <property type="molecule type" value="Genomic_DNA"/>
</dbReference>
<proteinExistence type="predicted"/>
<evidence type="ECO:0000313" key="2">
    <source>
        <dbReference type="Proteomes" id="UP000747110"/>
    </source>
</evidence>
<name>A0A8J4FM14_9CHLO</name>
<organism evidence="1 2">
    <name type="scientific">Volvox reticuliferus</name>
    <dbReference type="NCBI Taxonomy" id="1737510"/>
    <lineage>
        <taxon>Eukaryota</taxon>
        <taxon>Viridiplantae</taxon>
        <taxon>Chlorophyta</taxon>
        <taxon>core chlorophytes</taxon>
        <taxon>Chlorophyceae</taxon>
        <taxon>CS clade</taxon>
        <taxon>Chlamydomonadales</taxon>
        <taxon>Volvocaceae</taxon>
        <taxon>Volvox</taxon>
    </lineage>
</organism>
<dbReference type="PANTHER" id="PTHR45890">
    <property type="entry name" value="AARF DOMAIN CONTAINING KINASE 2 (PREDICTED)"/>
    <property type="match status" value="1"/>
</dbReference>
<reference evidence="1" key="1">
    <citation type="journal article" date="2021" name="Proc. Natl. Acad. Sci. U.S.A.">
        <title>Three genomes in the algal genus Volvox reveal the fate of a haploid sex-determining region after a transition to homothallism.</title>
        <authorList>
            <person name="Yamamoto K."/>
            <person name="Hamaji T."/>
            <person name="Kawai-Toyooka H."/>
            <person name="Matsuzaki R."/>
            <person name="Takahashi F."/>
            <person name="Nishimura Y."/>
            <person name="Kawachi M."/>
            <person name="Noguchi H."/>
            <person name="Minakuchi Y."/>
            <person name="Umen J.G."/>
            <person name="Toyoda A."/>
            <person name="Nozaki H."/>
        </authorList>
    </citation>
    <scope>NUCLEOTIDE SEQUENCE</scope>
    <source>
        <strain evidence="1">NIES-3786</strain>
    </source>
</reference>
<dbReference type="PANTHER" id="PTHR45890:SF1">
    <property type="entry name" value="AARF DOMAIN CONTAINING KINASE 2"/>
    <property type="match status" value="1"/>
</dbReference>
<evidence type="ECO:0000313" key="1">
    <source>
        <dbReference type="EMBL" id="GIL81925.1"/>
    </source>
</evidence>
<comment type="caution">
    <text evidence="1">The sequence shown here is derived from an EMBL/GenBank/DDBJ whole genome shotgun (WGS) entry which is preliminary data.</text>
</comment>
<dbReference type="AlphaFoldDB" id="A0A8J4FM14"/>
<dbReference type="InterPro" id="IPR052402">
    <property type="entry name" value="ADCK_kinase"/>
</dbReference>
<protein>
    <submittedName>
        <fullName evidence="1">Uncharacterized protein</fullName>
    </submittedName>
</protein>
<accession>A0A8J4FM14</accession>
<dbReference type="OrthoDB" id="1290869at2759"/>
<gene>
    <name evidence="1" type="ORF">Vretifemale_10685</name>
</gene>
<keyword evidence="2" id="KW-1185">Reference proteome</keyword>
<dbReference type="Proteomes" id="UP000747110">
    <property type="component" value="Unassembled WGS sequence"/>
</dbReference>
<sequence>MQEAFEELHKMDVVAAGGQGEEACSFKNGADALASVLELVRQHQVSLPGHICAVVVTTLVLEGWSNKLDPDHSVLSQVQAMFEPVNVAWAHRITQLVDRVMEEEANHFALA</sequence>